<dbReference type="RefSeq" id="WP_268266397.1">
    <property type="nucleotide sequence ID" value="NZ_JALQCW010000068.1"/>
</dbReference>
<reference evidence="1 2" key="1">
    <citation type="journal article" date="2022" name="Int. J. Syst. Evol. Microbiol.">
        <title>Pseudomonas aegrilactucae sp. nov. and Pseudomonas morbosilactucae sp. nov., pathogens causing bacterial rot of lettuce in Japan.</title>
        <authorList>
            <person name="Sawada H."/>
            <person name="Fujikawa T."/>
            <person name="Satou M."/>
        </authorList>
    </citation>
    <scope>NUCLEOTIDE SEQUENCE [LARGE SCALE GENOMIC DNA]</scope>
    <source>
        <strain evidence="1 2">MAFF 302030</strain>
    </source>
</reference>
<sequence length="134" mass="15072">MKNTLISAFALISLSGCVGAWVEMPIKVTSKTPAHTQLTYREQTPVITRTVRFSEQREWCGTTVWALLVPIPLKLPVCHSYTEYAYGNDINGREAELLYTQQSLSDPFYACGPFMFLGPLMHTYDGNALCGQFR</sequence>
<reference evidence="1 2" key="2">
    <citation type="journal article" date="2023" name="Plant Pathol.">
        <title>Dismantling and reorganizing Pseudomonas marginalis sensu#lato.</title>
        <authorList>
            <person name="Sawada H."/>
            <person name="Fujikawa T."/>
            <person name="Satou M."/>
        </authorList>
    </citation>
    <scope>NUCLEOTIDE SEQUENCE [LARGE SCALE GENOMIC DNA]</scope>
    <source>
        <strain evidence="1 2">MAFF 302030</strain>
    </source>
</reference>
<name>A0A9X1YYP4_9PSED</name>
<comment type="caution">
    <text evidence="1">The sequence shown here is derived from an EMBL/GenBank/DDBJ whole genome shotgun (WGS) entry which is preliminary data.</text>
</comment>
<organism evidence="1 2">
    <name type="scientific">Pseudomonas morbosilactucae</name>
    <dbReference type="NCBI Taxonomy" id="2938197"/>
    <lineage>
        <taxon>Bacteria</taxon>
        <taxon>Pseudomonadati</taxon>
        <taxon>Pseudomonadota</taxon>
        <taxon>Gammaproteobacteria</taxon>
        <taxon>Pseudomonadales</taxon>
        <taxon>Pseudomonadaceae</taxon>
        <taxon>Pseudomonas</taxon>
    </lineage>
</organism>
<evidence type="ECO:0000313" key="2">
    <source>
        <dbReference type="Proteomes" id="UP001155059"/>
    </source>
</evidence>
<dbReference type="EMBL" id="JALQCW010000068">
    <property type="protein sequence ID" value="MCK9800668.1"/>
    <property type="molecule type" value="Genomic_DNA"/>
</dbReference>
<dbReference type="AlphaFoldDB" id="A0A9X1YYP4"/>
<gene>
    <name evidence="1" type="ORF">M1B34_24040</name>
</gene>
<evidence type="ECO:0008006" key="3">
    <source>
        <dbReference type="Google" id="ProtNLM"/>
    </source>
</evidence>
<dbReference type="PROSITE" id="PS51257">
    <property type="entry name" value="PROKAR_LIPOPROTEIN"/>
    <property type="match status" value="1"/>
</dbReference>
<protein>
    <recommendedName>
        <fullName evidence="3">Lipoprotein</fullName>
    </recommendedName>
</protein>
<evidence type="ECO:0000313" key="1">
    <source>
        <dbReference type="EMBL" id="MCK9800668.1"/>
    </source>
</evidence>
<proteinExistence type="predicted"/>
<accession>A0A9X1YYP4</accession>
<dbReference type="Proteomes" id="UP001155059">
    <property type="component" value="Unassembled WGS sequence"/>
</dbReference>